<evidence type="ECO:0008006" key="4">
    <source>
        <dbReference type="Google" id="ProtNLM"/>
    </source>
</evidence>
<accession>A0AA40AAJ9</accession>
<dbReference type="RefSeq" id="XP_060293673.1">
    <property type="nucleotide sequence ID" value="XM_060440022.1"/>
</dbReference>
<organism evidence="2 3">
    <name type="scientific">Lasiosphaeria miniovina</name>
    <dbReference type="NCBI Taxonomy" id="1954250"/>
    <lineage>
        <taxon>Eukaryota</taxon>
        <taxon>Fungi</taxon>
        <taxon>Dikarya</taxon>
        <taxon>Ascomycota</taxon>
        <taxon>Pezizomycotina</taxon>
        <taxon>Sordariomycetes</taxon>
        <taxon>Sordariomycetidae</taxon>
        <taxon>Sordariales</taxon>
        <taxon>Lasiosphaeriaceae</taxon>
        <taxon>Lasiosphaeria</taxon>
    </lineage>
</organism>
<protein>
    <recommendedName>
        <fullName evidence="4">Heterokaryon incompatibility domain-containing protein</fullName>
    </recommendedName>
</protein>
<proteinExistence type="predicted"/>
<evidence type="ECO:0000313" key="3">
    <source>
        <dbReference type="Proteomes" id="UP001172101"/>
    </source>
</evidence>
<evidence type="ECO:0000256" key="1">
    <source>
        <dbReference type="SAM" id="MobiDB-lite"/>
    </source>
</evidence>
<gene>
    <name evidence="2" type="ORF">B0T26DRAFT_676825</name>
</gene>
<reference evidence="2" key="1">
    <citation type="submission" date="2023-06" db="EMBL/GenBank/DDBJ databases">
        <title>Genome-scale phylogeny and comparative genomics of the fungal order Sordariales.</title>
        <authorList>
            <consortium name="Lawrence Berkeley National Laboratory"/>
            <person name="Hensen N."/>
            <person name="Bonometti L."/>
            <person name="Westerberg I."/>
            <person name="Brannstrom I.O."/>
            <person name="Guillou S."/>
            <person name="Cros-Aarteil S."/>
            <person name="Calhoun S."/>
            <person name="Haridas S."/>
            <person name="Kuo A."/>
            <person name="Mondo S."/>
            <person name="Pangilinan J."/>
            <person name="Riley R."/>
            <person name="LaButti K."/>
            <person name="Andreopoulos B."/>
            <person name="Lipzen A."/>
            <person name="Chen C."/>
            <person name="Yanf M."/>
            <person name="Daum C."/>
            <person name="Ng V."/>
            <person name="Clum A."/>
            <person name="Steindorff A."/>
            <person name="Ohm R."/>
            <person name="Martin F."/>
            <person name="Silar P."/>
            <person name="Natvig D."/>
            <person name="Lalanne C."/>
            <person name="Gautier V."/>
            <person name="Ament-velasquez S.L."/>
            <person name="Kruys A."/>
            <person name="Hutchinson M.I."/>
            <person name="Powell A.J."/>
            <person name="Barry K."/>
            <person name="Miller A.N."/>
            <person name="Grigoriev I.V."/>
            <person name="Debuchy R."/>
            <person name="Gladieux P."/>
            <person name="Thoren M.H."/>
            <person name="Johannesson H."/>
        </authorList>
    </citation>
    <scope>NUCLEOTIDE SEQUENCE</scope>
    <source>
        <strain evidence="2">SMH2392-1A</strain>
    </source>
</reference>
<dbReference type="PANTHER" id="PTHR39596">
    <property type="match status" value="1"/>
</dbReference>
<dbReference type="EMBL" id="JAUIRO010000005">
    <property type="protein sequence ID" value="KAK0712350.1"/>
    <property type="molecule type" value="Genomic_DNA"/>
</dbReference>
<dbReference type="GeneID" id="85323292"/>
<sequence>MLERDPDTGHVHMKTFKPAAKRDPKQLLSEMPLDPKLRSIKELQDRERVRPKDKLDLARTPPFLRVGPLDPILIPAETDRSSGCRNAEDDRAIPRLVPDVIGAIVNTESPLMNQLFQLCQHAQIHCCENPACSKKRSELAELAPECDWAPFRDWALQLMACQLTMIDQGNFTSPVLRMSHAVMACHFFLVRVRRDVSMVPSTKLAGPNKTTRAVDAFGAFETIYWMMTIEHSLDLLAIIEQTWDPGFLPGAITDPDLTKASQRAAEAGICPNRFWNLTVAMEREHLDIPAIAHAAARYPQLKHEGHEACTPTFCTFTVLDSTRVKQCHKCSELDDDPCKKEGKPLFFDPKKLDESIRSGKRTVWSTAPGEPKVSQEGPYVAISHVWSDGTGVGLHDPGKVNECLFRFLARVVKRIGYDAIWWDAISIPKDAQLRQEEINNMHRNYGAGECTLLHDNYLLNFEWADNSEGPCLALVLCPWFTRGWTALELIMSKAVKVLYKNPVEGGEPLIKDLDEEILATDPARCTRAHWIASTIIRRLRREISNVSDLAAILKPRSTSWARDRMVIAGLLAKIKVDYTMATHEITKAIIDRVWNLHPDSLLHGQPTITTSGGWSWCPHSLYDMPSTTVGDLAETGKHLVGDRTCVVDKSGVISTSWYWRALEEADTRHDLLIPNSLHQAVSVATRHAIRDWQHCMLLREANMDGGLGLIVKPVGRRTTDGFIPAQYVGSVRVRESPEKLQGTPVDARYAYNWFRIGEVAVPPHRARRAVAFYSKHNAQAPISKSSSNKTRDCSWIAGVGNLWMGDHPHEGQLLICRHRRAEGDVEGLRLVVSGDHEKKTYALLPAEEPVFRVRLVKYQEQWPPEPIPAFGRVYHSDAVPAMNSFSIFRLETDGKDRTLYALLIQPYLVPNAKQPYGGMWIYVRPDTVPLVTLFYQQHPSHLQAITLTGDTSIKRGSLIFVVDDLNASKDSYPGEGEWKGMPYVEIPWESGCVLVEVAEKKPRKVVILKRIGYVAGAVALRGSWAGTVQE</sequence>
<keyword evidence="3" id="KW-1185">Reference proteome</keyword>
<dbReference type="PANTHER" id="PTHR39596:SF2">
    <property type="entry name" value="HET DOMAIN PROTEIN (AFU_ORTHOLOGUE AFUA_1G17550)-RELATED"/>
    <property type="match status" value="1"/>
</dbReference>
<name>A0AA40AAJ9_9PEZI</name>
<dbReference type="AlphaFoldDB" id="A0AA40AAJ9"/>
<feature type="compositionally biased region" description="Basic and acidic residues" evidence="1">
    <location>
        <begin position="1"/>
        <end position="10"/>
    </location>
</feature>
<feature type="region of interest" description="Disordered" evidence="1">
    <location>
        <begin position="1"/>
        <end position="34"/>
    </location>
</feature>
<evidence type="ECO:0000313" key="2">
    <source>
        <dbReference type="EMBL" id="KAK0712350.1"/>
    </source>
</evidence>
<comment type="caution">
    <text evidence="2">The sequence shown here is derived from an EMBL/GenBank/DDBJ whole genome shotgun (WGS) entry which is preliminary data.</text>
</comment>
<dbReference type="Proteomes" id="UP001172101">
    <property type="component" value="Unassembled WGS sequence"/>
</dbReference>